<dbReference type="Gene3D" id="3.30.420.10">
    <property type="entry name" value="Ribonuclease H-like superfamily/Ribonuclease H"/>
    <property type="match status" value="1"/>
</dbReference>
<gene>
    <name evidence="2" type="ORF">LOD99_1497</name>
</gene>
<dbReference type="AlphaFoldDB" id="A0AAV7K6T6"/>
<organism evidence="2 3">
    <name type="scientific">Oopsacas minuta</name>
    <dbReference type="NCBI Taxonomy" id="111878"/>
    <lineage>
        <taxon>Eukaryota</taxon>
        <taxon>Metazoa</taxon>
        <taxon>Porifera</taxon>
        <taxon>Hexactinellida</taxon>
        <taxon>Hexasterophora</taxon>
        <taxon>Lyssacinosida</taxon>
        <taxon>Leucopsacidae</taxon>
        <taxon>Oopsacas</taxon>
    </lineage>
</organism>
<name>A0AAV7K6T6_9METZ</name>
<feature type="region of interest" description="Disordered" evidence="1">
    <location>
        <begin position="82"/>
        <end position="102"/>
    </location>
</feature>
<dbReference type="Proteomes" id="UP001165289">
    <property type="component" value="Unassembled WGS sequence"/>
</dbReference>
<sequence>MIREQNSQARKINKIQSDGNTEWTEKLQSAVLAANTQTKISTSYTPFYLMFRRDFDSSNLLNLITSPTNPGLLTEADISEAEVSEDENNQMDATNHAHLTFL</sequence>
<evidence type="ECO:0000313" key="2">
    <source>
        <dbReference type="EMBL" id="KAI6656164.1"/>
    </source>
</evidence>
<keyword evidence="3" id="KW-1185">Reference proteome</keyword>
<proteinExistence type="predicted"/>
<comment type="caution">
    <text evidence="2">The sequence shown here is derived from an EMBL/GenBank/DDBJ whole genome shotgun (WGS) entry which is preliminary data.</text>
</comment>
<dbReference type="GO" id="GO:0003676">
    <property type="term" value="F:nucleic acid binding"/>
    <property type="evidence" value="ECO:0007669"/>
    <property type="project" value="InterPro"/>
</dbReference>
<dbReference type="InterPro" id="IPR036397">
    <property type="entry name" value="RNaseH_sf"/>
</dbReference>
<protein>
    <submittedName>
        <fullName evidence="2">Uncharacterized protein</fullName>
    </submittedName>
</protein>
<accession>A0AAV7K6T6</accession>
<evidence type="ECO:0000313" key="3">
    <source>
        <dbReference type="Proteomes" id="UP001165289"/>
    </source>
</evidence>
<reference evidence="2 3" key="1">
    <citation type="journal article" date="2023" name="BMC Biol.">
        <title>The compact genome of the sponge Oopsacas minuta (Hexactinellida) is lacking key metazoan core genes.</title>
        <authorList>
            <person name="Santini S."/>
            <person name="Schenkelaars Q."/>
            <person name="Jourda C."/>
            <person name="Duchesne M."/>
            <person name="Belahbib H."/>
            <person name="Rocher C."/>
            <person name="Selva M."/>
            <person name="Riesgo A."/>
            <person name="Vervoort M."/>
            <person name="Leys S.P."/>
            <person name="Kodjabachian L."/>
            <person name="Le Bivic A."/>
            <person name="Borchiellini C."/>
            <person name="Claverie J.M."/>
            <person name="Renard E."/>
        </authorList>
    </citation>
    <scope>NUCLEOTIDE SEQUENCE [LARGE SCALE GENOMIC DNA]</scope>
    <source>
        <strain evidence="2">SPO-2</strain>
    </source>
</reference>
<dbReference type="EMBL" id="JAKMXF010000155">
    <property type="protein sequence ID" value="KAI6656164.1"/>
    <property type="molecule type" value="Genomic_DNA"/>
</dbReference>
<evidence type="ECO:0000256" key="1">
    <source>
        <dbReference type="SAM" id="MobiDB-lite"/>
    </source>
</evidence>